<dbReference type="RefSeq" id="WP_378142571.1">
    <property type="nucleotide sequence ID" value="NZ_JBHSEF010000026.1"/>
</dbReference>
<gene>
    <name evidence="2" type="ORF">ACFO0S_13200</name>
</gene>
<protein>
    <recommendedName>
        <fullName evidence="4">Histidine kinase N-terminal 7TM region domain-containing protein</fullName>
    </recommendedName>
</protein>
<keyword evidence="1" id="KW-0812">Transmembrane</keyword>
<feature type="transmembrane region" description="Helical" evidence="1">
    <location>
        <begin position="66"/>
        <end position="88"/>
    </location>
</feature>
<feature type="transmembrane region" description="Helical" evidence="1">
    <location>
        <begin position="100"/>
        <end position="120"/>
    </location>
</feature>
<feature type="transmembrane region" description="Helical" evidence="1">
    <location>
        <begin position="188"/>
        <end position="205"/>
    </location>
</feature>
<proteinExistence type="predicted"/>
<evidence type="ECO:0000256" key="1">
    <source>
        <dbReference type="SAM" id="Phobius"/>
    </source>
</evidence>
<keyword evidence="1" id="KW-1133">Transmembrane helix</keyword>
<evidence type="ECO:0000313" key="2">
    <source>
        <dbReference type="EMBL" id="MFC4356012.1"/>
    </source>
</evidence>
<name>A0ABV8UXI1_9BACL</name>
<feature type="transmembrane region" description="Helical" evidence="1">
    <location>
        <begin position="6"/>
        <end position="29"/>
    </location>
</feature>
<comment type="caution">
    <text evidence="2">The sequence shown here is derived from an EMBL/GenBank/DDBJ whole genome shotgun (WGS) entry which is preliminary data.</text>
</comment>
<keyword evidence="1" id="KW-0472">Membrane</keyword>
<evidence type="ECO:0000313" key="3">
    <source>
        <dbReference type="Proteomes" id="UP001595733"/>
    </source>
</evidence>
<feature type="transmembrane region" description="Helical" evidence="1">
    <location>
        <begin position="146"/>
        <end position="168"/>
    </location>
</feature>
<sequence length="298" mass="34147">MEVGQVIVYICVYLLSAATLFSLAALALLSNPRNRDNQVVAAIPFLYSLLFFAEFIRHLLPISYSPIMVNMIFGNIGLIMLGVSLHMYIRISRLHQFKKIPFYPYILYVIPLLLMLFNVFGGDTLTNSEEFHQAGYWLVPDYNAKYYGTMIGSIVMILVSLYILTVGIRHEKSEPRIHLLKFIRKGSAVTLIAMLVLGLFSFGSFLPPHSYILMGLLFSLYLVIAIYKHNLIPSLAERYRTIFELNPNALVILNQNLDILELNQAASKNILRFRLKGDNVVPMFEQLQILDQFNRFLK</sequence>
<organism evidence="2 3">
    <name type="scientific">Chryseomicrobium palamuruense</name>
    <dbReference type="NCBI Taxonomy" id="682973"/>
    <lineage>
        <taxon>Bacteria</taxon>
        <taxon>Bacillati</taxon>
        <taxon>Bacillota</taxon>
        <taxon>Bacilli</taxon>
        <taxon>Bacillales</taxon>
        <taxon>Caryophanaceae</taxon>
        <taxon>Chryseomicrobium</taxon>
    </lineage>
</organism>
<reference evidence="3" key="1">
    <citation type="journal article" date="2019" name="Int. J. Syst. Evol. Microbiol.">
        <title>The Global Catalogue of Microorganisms (GCM) 10K type strain sequencing project: providing services to taxonomists for standard genome sequencing and annotation.</title>
        <authorList>
            <consortium name="The Broad Institute Genomics Platform"/>
            <consortium name="The Broad Institute Genome Sequencing Center for Infectious Disease"/>
            <person name="Wu L."/>
            <person name="Ma J."/>
        </authorList>
    </citation>
    <scope>NUCLEOTIDE SEQUENCE [LARGE SCALE GENOMIC DNA]</scope>
    <source>
        <strain evidence="3">CCUG 50353</strain>
    </source>
</reference>
<dbReference type="Proteomes" id="UP001595733">
    <property type="component" value="Unassembled WGS sequence"/>
</dbReference>
<dbReference type="EMBL" id="JBHSEF010000026">
    <property type="protein sequence ID" value="MFC4356012.1"/>
    <property type="molecule type" value="Genomic_DNA"/>
</dbReference>
<feature type="transmembrane region" description="Helical" evidence="1">
    <location>
        <begin position="211"/>
        <end position="230"/>
    </location>
</feature>
<accession>A0ABV8UXI1</accession>
<evidence type="ECO:0008006" key="4">
    <source>
        <dbReference type="Google" id="ProtNLM"/>
    </source>
</evidence>
<feature type="transmembrane region" description="Helical" evidence="1">
    <location>
        <begin position="41"/>
        <end position="60"/>
    </location>
</feature>
<keyword evidence="3" id="KW-1185">Reference proteome</keyword>